<name>A0ABS1C5Z0_9BACT</name>
<dbReference type="EMBL" id="JAEHFX010000011">
    <property type="protein sequence ID" value="MBK0404777.1"/>
    <property type="molecule type" value="Genomic_DNA"/>
</dbReference>
<dbReference type="RefSeq" id="WP_200507665.1">
    <property type="nucleotide sequence ID" value="NZ_JAEHFX010000011.1"/>
</dbReference>
<evidence type="ECO:0000313" key="1">
    <source>
        <dbReference type="EMBL" id="MBK0404777.1"/>
    </source>
</evidence>
<reference evidence="1 2" key="1">
    <citation type="submission" date="2020-12" db="EMBL/GenBank/DDBJ databases">
        <title>Bacterial novel species Adhaeribacter sp. BT258 isolated from soil.</title>
        <authorList>
            <person name="Jung H.-Y."/>
        </authorList>
    </citation>
    <scope>NUCLEOTIDE SEQUENCE [LARGE SCALE GENOMIC DNA]</scope>
    <source>
        <strain evidence="1 2">BT258</strain>
    </source>
</reference>
<accession>A0ABS1C5Z0</accession>
<gene>
    <name evidence="1" type="ORF">I5M27_17425</name>
</gene>
<sequence>MIELKEVVTIEQKRYTDYFGNTLEKLKQGKETYASELLLEINDESVDEPFNLVRVDFIYKNQNGEDSINELRLDSNSNYKPVEYLAGNTEVQVEPFCWNSCEIVCDKLELDSLKEWVRKWLKIEEEFDTFSTAIHSCSIPEEKDGLFSFTIDFGTSNSEAYFDLINTLKRACATQISIKTDEV</sequence>
<organism evidence="1 2">
    <name type="scientific">Adhaeribacter terrigena</name>
    <dbReference type="NCBI Taxonomy" id="2793070"/>
    <lineage>
        <taxon>Bacteria</taxon>
        <taxon>Pseudomonadati</taxon>
        <taxon>Bacteroidota</taxon>
        <taxon>Cytophagia</taxon>
        <taxon>Cytophagales</taxon>
        <taxon>Hymenobacteraceae</taxon>
        <taxon>Adhaeribacter</taxon>
    </lineage>
</organism>
<keyword evidence="2" id="KW-1185">Reference proteome</keyword>
<comment type="caution">
    <text evidence="1">The sequence shown here is derived from an EMBL/GenBank/DDBJ whole genome shotgun (WGS) entry which is preliminary data.</text>
</comment>
<proteinExistence type="predicted"/>
<protein>
    <submittedName>
        <fullName evidence="1">Uncharacterized protein</fullName>
    </submittedName>
</protein>
<dbReference type="Proteomes" id="UP000644147">
    <property type="component" value="Unassembled WGS sequence"/>
</dbReference>
<evidence type="ECO:0000313" key="2">
    <source>
        <dbReference type="Proteomes" id="UP000644147"/>
    </source>
</evidence>